<dbReference type="Proteomes" id="UP000671960">
    <property type="component" value="Chromosome"/>
</dbReference>
<organism evidence="1 2">
    <name type="scientific">Brenneria izadpanahii</name>
    <dbReference type="NCBI Taxonomy" id="2722756"/>
    <lineage>
        <taxon>Bacteria</taxon>
        <taxon>Pseudomonadati</taxon>
        <taxon>Pseudomonadota</taxon>
        <taxon>Gammaproteobacteria</taxon>
        <taxon>Enterobacterales</taxon>
        <taxon>Pectobacteriaceae</taxon>
        <taxon>Brenneria</taxon>
    </lineage>
</organism>
<reference evidence="1 2" key="1">
    <citation type="submission" date="2020-03" db="EMBL/GenBank/DDBJ databases">
        <authorList>
            <person name="Bakhshi Ganjeh M."/>
        </authorList>
    </citation>
    <scope>NUCLEOTIDE SEQUENCE [LARGE SCALE GENOMIC DNA]</scope>
    <source>
        <strain evidence="2">Iran 50</strain>
    </source>
</reference>
<protein>
    <submittedName>
        <fullName evidence="1">Uncharacterized protein</fullName>
    </submittedName>
</protein>
<proteinExistence type="predicted"/>
<dbReference type="RefSeq" id="WP_208228116.1">
    <property type="nucleotide sequence ID" value="NZ_CP050854.1"/>
</dbReference>
<evidence type="ECO:0000313" key="1">
    <source>
        <dbReference type="EMBL" id="QTF09618.1"/>
    </source>
</evidence>
<name>A0ABX7V175_9GAMM</name>
<evidence type="ECO:0000313" key="2">
    <source>
        <dbReference type="Proteomes" id="UP000671960"/>
    </source>
</evidence>
<sequence>MKTDPDNAAALKKIAMNHAIIDFSNRSAACALIRFKRCVFFEQKKIRL</sequence>
<keyword evidence="2" id="KW-1185">Reference proteome</keyword>
<dbReference type="EMBL" id="CP050854">
    <property type="protein sequence ID" value="QTF09618.1"/>
    <property type="molecule type" value="Genomic_DNA"/>
</dbReference>
<accession>A0ABX7V175</accession>
<gene>
    <name evidence="1" type="ORF">HC231_18105</name>
</gene>